<evidence type="ECO:0000313" key="2">
    <source>
        <dbReference type="Proteomes" id="UP000236732"/>
    </source>
</evidence>
<keyword evidence="2" id="KW-1185">Reference proteome</keyword>
<dbReference type="AlphaFoldDB" id="A0A1H6EW10"/>
<proteinExistence type="predicted"/>
<name>A0A1H6EW10_9ACTN</name>
<organism evidence="1 2">
    <name type="scientific">Nonomuraea solani</name>
    <dbReference type="NCBI Taxonomy" id="1144553"/>
    <lineage>
        <taxon>Bacteria</taxon>
        <taxon>Bacillati</taxon>
        <taxon>Actinomycetota</taxon>
        <taxon>Actinomycetes</taxon>
        <taxon>Streptosporangiales</taxon>
        <taxon>Streptosporangiaceae</taxon>
        <taxon>Nonomuraea</taxon>
    </lineage>
</organism>
<dbReference type="RefSeq" id="WP_103963108.1">
    <property type="nucleotide sequence ID" value="NZ_FNVT01000023.1"/>
</dbReference>
<gene>
    <name evidence="1" type="ORF">SAMN05444920_12393</name>
</gene>
<accession>A0A1H6EW10</accession>
<dbReference type="OrthoDB" id="3689053at2"/>
<dbReference type="EMBL" id="FNVT01000023">
    <property type="protein sequence ID" value="SEH02037.1"/>
    <property type="molecule type" value="Genomic_DNA"/>
</dbReference>
<protein>
    <submittedName>
        <fullName evidence="1">Uncharacterized protein</fullName>
    </submittedName>
</protein>
<dbReference type="Proteomes" id="UP000236732">
    <property type="component" value="Unassembled WGS sequence"/>
</dbReference>
<reference evidence="1 2" key="1">
    <citation type="submission" date="2016-10" db="EMBL/GenBank/DDBJ databases">
        <authorList>
            <person name="de Groot N.N."/>
        </authorList>
    </citation>
    <scope>NUCLEOTIDE SEQUENCE [LARGE SCALE GENOMIC DNA]</scope>
    <source>
        <strain evidence="1 2">CGMCC 4.7037</strain>
    </source>
</reference>
<sequence>MFGSWQSGTGVVRTIAVMAVVTSALSIGGVATAEVAREACTYRPTRLAGLPGAGNDFAHVTSTDGAGHFAGMGYWGPPDELTSHIGLVWKDGQVVGNFGGLSTVSDVNRSGTAVGGTESLEPLLLHNGTLSKMGRPPGNTRFFAQASAINDAGLIVGGAKFDDGTEHAVAWKADDPRNPWDLGVTGRAWALKDISDSGELAGTIQAGARTRAVTGTVGTGLRQLGGVDPAADSSATDIAGSYILGKGTIPGRAAGWVLWRDGVPSPLSTTATLQDVNSSGVVVGYEMTNSVPTSAVVLNGTTRTVLPPLPGYRYADAFAVTEDGSVAGRSHDGQYYQSAPTVWTCV</sequence>
<evidence type="ECO:0000313" key="1">
    <source>
        <dbReference type="EMBL" id="SEH02037.1"/>
    </source>
</evidence>